<dbReference type="EMBL" id="DWWO01000047">
    <property type="protein sequence ID" value="HJC33724.1"/>
    <property type="molecule type" value="Genomic_DNA"/>
</dbReference>
<evidence type="ECO:0000313" key="3">
    <source>
        <dbReference type="Proteomes" id="UP000823890"/>
    </source>
</evidence>
<proteinExistence type="predicted"/>
<dbReference type="Pfam" id="PF10112">
    <property type="entry name" value="Halogen_Hydrol"/>
    <property type="match status" value="1"/>
</dbReference>
<dbReference type="InterPro" id="IPR018770">
    <property type="entry name" value="ChloroindolylP_hydrolase"/>
</dbReference>
<keyword evidence="1" id="KW-0472">Membrane</keyword>
<protein>
    <submittedName>
        <fullName evidence="2">5-bromo-4-chloroindolyl phosphate hydrolysis family protein</fullName>
    </submittedName>
</protein>
<gene>
    <name evidence="2" type="ORF">H9758_03925</name>
</gene>
<name>A0A9D2NL59_9FIRM</name>
<sequence>MKPDKWKDTLSIILSAVLALALFLILLLILKWNLILCMVLAAAVYIALSLIFKPVKRIGRIEVDALSNGEFLNDRLTEAGSDYNRMQRAVRQIQEQPLLRECQDLISRAGSILKYLTDNPEKIPAARRYIDYYQETAANVLEHYAELKSTGLSTVETEKVLKSTRESISTLKAAFDLQFEKLMQNELMDMEADLNLLRQTLRSEGYKEPEKKGQEISK</sequence>
<keyword evidence="1" id="KW-1133">Transmembrane helix</keyword>
<evidence type="ECO:0000313" key="2">
    <source>
        <dbReference type="EMBL" id="HJC33724.1"/>
    </source>
</evidence>
<dbReference type="Proteomes" id="UP000823890">
    <property type="component" value="Unassembled WGS sequence"/>
</dbReference>
<dbReference type="AlphaFoldDB" id="A0A9D2NL59"/>
<feature type="transmembrane region" description="Helical" evidence="1">
    <location>
        <begin position="35"/>
        <end position="52"/>
    </location>
</feature>
<reference evidence="2" key="2">
    <citation type="submission" date="2021-04" db="EMBL/GenBank/DDBJ databases">
        <authorList>
            <person name="Gilroy R."/>
        </authorList>
    </citation>
    <scope>NUCLEOTIDE SEQUENCE</scope>
    <source>
        <strain evidence="2">ChiW19-954</strain>
    </source>
</reference>
<accession>A0A9D2NL59</accession>
<organism evidence="2 3">
    <name type="scientific">Candidatus Mediterraneibacter faecipullorum</name>
    <dbReference type="NCBI Taxonomy" id="2838670"/>
    <lineage>
        <taxon>Bacteria</taxon>
        <taxon>Bacillati</taxon>
        <taxon>Bacillota</taxon>
        <taxon>Clostridia</taxon>
        <taxon>Lachnospirales</taxon>
        <taxon>Lachnospiraceae</taxon>
        <taxon>Mediterraneibacter</taxon>
    </lineage>
</organism>
<reference evidence="2" key="1">
    <citation type="journal article" date="2021" name="PeerJ">
        <title>Extensive microbial diversity within the chicken gut microbiome revealed by metagenomics and culture.</title>
        <authorList>
            <person name="Gilroy R."/>
            <person name="Ravi A."/>
            <person name="Getino M."/>
            <person name="Pursley I."/>
            <person name="Horton D.L."/>
            <person name="Alikhan N.F."/>
            <person name="Baker D."/>
            <person name="Gharbi K."/>
            <person name="Hall N."/>
            <person name="Watson M."/>
            <person name="Adriaenssens E.M."/>
            <person name="Foster-Nyarko E."/>
            <person name="Jarju S."/>
            <person name="Secka A."/>
            <person name="Antonio M."/>
            <person name="Oren A."/>
            <person name="Chaudhuri R.R."/>
            <person name="La Ragione R."/>
            <person name="Hildebrand F."/>
            <person name="Pallen M.J."/>
        </authorList>
    </citation>
    <scope>NUCLEOTIDE SEQUENCE</scope>
    <source>
        <strain evidence="2">ChiW19-954</strain>
    </source>
</reference>
<comment type="caution">
    <text evidence="2">The sequence shown here is derived from an EMBL/GenBank/DDBJ whole genome shotgun (WGS) entry which is preliminary data.</text>
</comment>
<evidence type="ECO:0000256" key="1">
    <source>
        <dbReference type="SAM" id="Phobius"/>
    </source>
</evidence>
<keyword evidence="1" id="KW-0812">Transmembrane</keyword>
<feature type="transmembrane region" description="Helical" evidence="1">
    <location>
        <begin position="12"/>
        <end position="29"/>
    </location>
</feature>